<dbReference type="RefSeq" id="WP_013220859.1">
    <property type="nucleotide sequence ID" value="NC_014315.1"/>
</dbReference>
<dbReference type="AlphaFoldDB" id="D8K791"/>
<dbReference type="KEGG" id="nwa:Nwat_1926"/>
<evidence type="ECO:0000313" key="1">
    <source>
        <dbReference type="EMBL" id="ADJ28768.1"/>
    </source>
</evidence>
<protein>
    <submittedName>
        <fullName evidence="1">Uncharacterized protein</fullName>
    </submittedName>
</protein>
<name>D8K791_NITWC</name>
<dbReference type="Proteomes" id="UP000000393">
    <property type="component" value="Chromosome"/>
</dbReference>
<dbReference type="EMBL" id="CP002086">
    <property type="protein sequence ID" value="ADJ28768.1"/>
    <property type="molecule type" value="Genomic_DNA"/>
</dbReference>
<proteinExistence type="predicted"/>
<reference evidence="1 2" key="1">
    <citation type="submission" date="2010-06" db="EMBL/GenBank/DDBJ databases">
        <title>Complete sequence of chromosome of Nitrosococcus watsoni C-113.</title>
        <authorList>
            <consortium name="US DOE Joint Genome Institute"/>
            <person name="Lucas S."/>
            <person name="Copeland A."/>
            <person name="Lapidus A."/>
            <person name="Cheng J.-F."/>
            <person name="Bruce D."/>
            <person name="Goodwin L."/>
            <person name="Pitluck S."/>
            <person name="Malfatti S.A."/>
            <person name="Chain P.S.G."/>
            <person name="Land M."/>
            <person name="Hauser L."/>
            <person name="Kyrpides N."/>
            <person name="Ivanova N."/>
            <person name="Cambell M.A."/>
            <person name="Heidelberg J.F."/>
            <person name="Klotz M.G."/>
            <person name="Woyke T."/>
        </authorList>
    </citation>
    <scope>NUCLEOTIDE SEQUENCE [LARGE SCALE GENOMIC DNA]</scope>
    <source>
        <strain evidence="1 2">C-113</strain>
    </source>
</reference>
<gene>
    <name evidence="1" type="ordered locus">Nwat_1926</name>
</gene>
<dbReference type="HOGENOM" id="CLU_2106395_0_0_6"/>
<dbReference type="STRING" id="105559.Nwat_1926"/>
<dbReference type="eggNOG" id="ENOG5032VIC">
    <property type="taxonomic scope" value="Bacteria"/>
</dbReference>
<evidence type="ECO:0000313" key="2">
    <source>
        <dbReference type="Proteomes" id="UP000000393"/>
    </source>
</evidence>
<keyword evidence="2" id="KW-1185">Reference proteome</keyword>
<accession>D8K791</accession>
<organism evidence="1 2">
    <name type="scientific">Nitrosococcus watsoni (strain C-113)</name>
    <dbReference type="NCBI Taxonomy" id="105559"/>
    <lineage>
        <taxon>Bacteria</taxon>
        <taxon>Pseudomonadati</taxon>
        <taxon>Pseudomonadota</taxon>
        <taxon>Gammaproteobacteria</taxon>
        <taxon>Chromatiales</taxon>
        <taxon>Chromatiaceae</taxon>
        <taxon>Nitrosococcus</taxon>
    </lineage>
</organism>
<sequence length="115" mass="13500">MSLTEESQLRSVTGITEEQKMNIVNFLQGAVYCWCKNRKDEWFSLRDLMGEDNYYWEGTPLLPLYIKHEGANDDPVKEAGKDAGWLLKEVVANDKRVFDTKKESLIRHYRWVPSE</sequence>